<feature type="compositionally biased region" description="Acidic residues" evidence="7">
    <location>
        <begin position="251"/>
        <end position="263"/>
    </location>
</feature>
<accession>A0A2C9UHX1</accession>
<sequence length="1206" mass="136122">MFSCVNSRCSFSILALEDRVFLCEKMMDYTLPIARRTRSREALMYRKLHEELNGKCYEKKRNAAESTSFSGFSDVKGRSSSGSCQKDNGSENLGLVDYGVVKGKSSSGSCQMDNGSDNLGLGDDVVEFCDLGPYDCVDKCDMGASNFENLGFECAENDDSEEMGWRESGRVDVEESCSRSKSNGEDDVVVVSISDSDSEEDDISSEESVEDSDDEDEIETSSSGESDEDSDDDYDGYVPEIPDGSPGFEELSGESEGEDESNKEEESPVSVKEPGNRGKGEDGSNKEEESPVSVKESGNREKGEDRSNKEEESPISVKETASRGIGDEVEIRLKRKKLSDDCKNDISGNGKDDAVDEVQKKICVSKRTRSRCSSESSEKIVGVGTVSHPICVDNEDLNDFGIEEVEDEEEHVQDLCGGQPSRKRIRAYEDHEVVQILANSILDKTEIPGEEIDEPVIEPSLPLKFTFGTEEQVAVEKSEEEKELEKLWAEMNLALCADDATDGKEEAENAADVTPENELDTDALCQQGKHQYVLDEEIGIKCKFCSFVNVEIKYCTAPFGRRTSQYSERRVSYAVHLNVFEELRDQNCGHDSQPGCDPFSFHARGTVWNIIPGIEKDLHEHQREGFKFLWKNIAGGIYLDKLKKPTSSDSETGGCIISHAPGTGKTRLAIVFLQTHLKLYPTCRPVIIAPSSMLLSWEAEFKKWKVNIPFHNLNKPKFSGKENVAAMKLFKSRQHSLNSVRMLKLYSWKNDTSILGISYKLFEELVGEDKKRSAVRQKNEEGMVRQILLELPGLLVLDEGHTPRNDQSQIWKALSKIRTEKRIILSGTPFQNNFDELYNTLCLARPKFADRISCKFNAFFDTKRSRKVNGARRNWASLTNSLGRVADDRVRAERLEEVRAMIRPFVHVHRGNILQQSLPGLRDAMIILEPPHFQKSLLDKVELTANRTAFDLEYLVTLVSVHPSLLLNQSFDLDDFGGRAMLEKLRLNPDMGVKTKFLTELIRLSIATDEKVLIFSQYLHPLTFICKLLESRFNWIQGKEILRMNGQVDTVQRQSLIKDFNNRNSQAKVMLASTRACCEGINLVGASRVVLLDVVWNPSVERQAISRAYRLGQEKVVYIYHLITSGTKEEEKYCRQAEKERLSELVFYSSERAHTREKISSNVSEDEKDTILEEMIHRNKLTEMFKRIIYQPKDSNLVDSFGLVNL</sequence>
<dbReference type="InterPro" id="IPR000330">
    <property type="entry name" value="SNF2_N"/>
</dbReference>
<dbReference type="Pfam" id="PF00271">
    <property type="entry name" value="Helicase_C"/>
    <property type="match status" value="1"/>
</dbReference>
<dbReference type="STRING" id="3983.A0A2C9UHX1"/>
<feature type="compositionally biased region" description="Basic and acidic residues" evidence="7">
    <location>
        <begin position="325"/>
        <end position="355"/>
    </location>
</feature>
<evidence type="ECO:0000256" key="6">
    <source>
        <dbReference type="ARBA" id="ARBA00023242"/>
    </source>
</evidence>
<evidence type="ECO:0000256" key="1">
    <source>
        <dbReference type="ARBA" id="ARBA00004123"/>
    </source>
</evidence>
<dbReference type="GO" id="GO:0080188">
    <property type="term" value="P:gene silencing by siRNA-directed DNA methylation"/>
    <property type="evidence" value="ECO:0007669"/>
    <property type="project" value="InterPro"/>
</dbReference>
<keyword evidence="6" id="KW-0539">Nucleus</keyword>
<dbReference type="OrthoDB" id="2020972at2759"/>
<dbReference type="SUPFAM" id="SSF52540">
    <property type="entry name" value="P-loop containing nucleoside triphosphate hydrolases"/>
    <property type="match status" value="2"/>
</dbReference>
<dbReference type="InterPro" id="IPR014001">
    <property type="entry name" value="Helicase_ATP-bd"/>
</dbReference>
<dbReference type="GO" id="GO:0016787">
    <property type="term" value="F:hydrolase activity"/>
    <property type="evidence" value="ECO:0007669"/>
    <property type="project" value="UniProtKB-KW"/>
</dbReference>
<evidence type="ECO:0000256" key="4">
    <source>
        <dbReference type="ARBA" id="ARBA00022806"/>
    </source>
</evidence>
<dbReference type="AlphaFoldDB" id="A0A2C9UHX1"/>
<feature type="domain" description="Helicase C-terminal" evidence="9">
    <location>
        <begin position="1000"/>
        <end position="1159"/>
    </location>
</feature>
<dbReference type="InterPro" id="IPR027417">
    <property type="entry name" value="P-loop_NTPase"/>
</dbReference>
<evidence type="ECO:0000313" key="10">
    <source>
        <dbReference type="EMBL" id="OAY29768.1"/>
    </source>
</evidence>
<dbReference type="PROSITE" id="PS51192">
    <property type="entry name" value="HELICASE_ATP_BIND_1"/>
    <property type="match status" value="1"/>
</dbReference>
<dbReference type="GO" id="GO:0004386">
    <property type="term" value="F:helicase activity"/>
    <property type="evidence" value="ECO:0007669"/>
    <property type="project" value="UniProtKB-KW"/>
</dbReference>
<feature type="domain" description="Helicase ATP-binding" evidence="8">
    <location>
        <begin position="646"/>
        <end position="847"/>
    </location>
</feature>
<dbReference type="InterPro" id="IPR001650">
    <property type="entry name" value="Helicase_C-like"/>
</dbReference>
<dbReference type="Gene3D" id="3.40.50.300">
    <property type="entry name" value="P-loop containing nucleotide triphosphate hydrolases"/>
    <property type="match status" value="1"/>
</dbReference>
<feature type="compositionally biased region" description="Basic and acidic residues" evidence="7">
    <location>
        <begin position="274"/>
        <end position="289"/>
    </location>
</feature>
<keyword evidence="2" id="KW-0547">Nucleotide-binding</keyword>
<evidence type="ECO:0000259" key="8">
    <source>
        <dbReference type="PROSITE" id="PS51192"/>
    </source>
</evidence>
<dbReference type="GO" id="GO:0005524">
    <property type="term" value="F:ATP binding"/>
    <property type="evidence" value="ECO:0007669"/>
    <property type="project" value="UniProtKB-KW"/>
</dbReference>
<comment type="caution">
    <text evidence="10">The sequence shown here is derived from an EMBL/GenBank/DDBJ whole genome shotgun (WGS) entry which is preliminary data.</text>
</comment>
<dbReference type="PANTHER" id="PTHR45821">
    <property type="entry name" value="SNF2 DOMAIN-CONTAINING PROTEIN CLASSY 2-RELATED"/>
    <property type="match status" value="1"/>
</dbReference>
<dbReference type="InterPro" id="IPR044567">
    <property type="entry name" value="CLSY/DRD1"/>
</dbReference>
<comment type="subcellular location">
    <subcellularLocation>
        <location evidence="1">Nucleus</location>
    </subcellularLocation>
</comment>
<dbReference type="GO" id="GO:0005634">
    <property type="term" value="C:nucleus"/>
    <property type="evidence" value="ECO:0007669"/>
    <property type="project" value="UniProtKB-SubCell"/>
</dbReference>
<dbReference type="InterPro" id="IPR049730">
    <property type="entry name" value="SNF2/RAD54-like_C"/>
</dbReference>
<feature type="compositionally biased region" description="Basic and acidic residues" evidence="7">
    <location>
        <begin position="297"/>
        <end position="312"/>
    </location>
</feature>
<dbReference type="PANTHER" id="PTHR45821:SF5">
    <property type="entry name" value="SNF2 DOMAIN-CONTAINING PROTEIN CLASSY 4"/>
    <property type="match status" value="1"/>
</dbReference>
<feature type="compositionally biased region" description="Acidic residues" evidence="7">
    <location>
        <begin position="196"/>
        <end position="235"/>
    </location>
</feature>
<organism evidence="10 11">
    <name type="scientific">Manihot esculenta</name>
    <name type="common">Cassava</name>
    <name type="synonym">Jatropha manihot</name>
    <dbReference type="NCBI Taxonomy" id="3983"/>
    <lineage>
        <taxon>Eukaryota</taxon>
        <taxon>Viridiplantae</taxon>
        <taxon>Streptophyta</taxon>
        <taxon>Embryophyta</taxon>
        <taxon>Tracheophyta</taxon>
        <taxon>Spermatophyta</taxon>
        <taxon>Magnoliopsida</taxon>
        <taxon>eudicotyledons</taxon>
        <taxon>Gunneridae</taxon>
        <taxon>Pentapetalae</taxon>
        <taxon>rosids</taxon>
        <taxon>fabids</taxon>
        <taxon>Malpighiales</taxon>
        <taxon>Euphorbiaceae</taxon>
        <taxon>Crotonoideae</taxon>
        <taxon>Manihoteae</taxon>
        <taxon>Manihot</taxon>
    </lineage>
</organism>
<gene>
    <name evidence="10" type="ORF">MANES_15G171000v8</name>
</gene>
<evidence type="ECO:0000256" key="2">
    <source>
        <dbReference type="ARBA" id="ARBA00022741"/>
    </source>
</evidence>
<keyword evidence="4" id="KW-0347">Helicase</keyword>
<evidence type="ECO:0000256" key="3">
    <source>
        <dbReference type="ARBA" id="ARBA00022801"/>
    </source>
</evidence>
<dbReference type="EMBL" id="CM004401">
    <property type="protein sequence ID" value="OAY29768.1"/>
    <property type="molecule type" value="Genomic_DNA"/>
</dbReference>
<feature type="region of interest" description="Disordered" evidence="7">
    <location>
        <begin position="160"/>
        <end position="355"/>
    </location>
</feature>
<dbReference type="Gramene" id="Manes.15G171000.1.v8.1">
    <property type="protein sequence ID" value="Manes.15G171000.1.v8.1.CDS"/>
    <property type="gene ID" value="Manes.15G171000.v8.1"/>
</dbReference>
<keyword evidence="11" id="KW-1185">Reference proteome</keyword>
<keyword evidence="3" id="KW-0378">Hydrolase</keyword>
<dbReference type="SMART" id="SM00490">
    <property type="entry name" value="HELICc"/>
    <property type="match status" value="1"/>
</dbReference>
<dbReference type="CDD" id="cd18793">
    <property type="entry name" value="SF2_C_SNF"/>
    <property type="match status" value="1"/>
</dbReference>
<evidence type="ECO:0000259" key="9">
    <source>
        <dbReference type="PROSITE" id="PS51194"/>
    </source>
</evidence>
<evidence type="ECO:0000256" key="5">
    <source>
        <dbReference type="ARBA" id="ARBA00022840"/>
    </source>
</evidence>
<protein>
    <submittedName>
        <fullName evidence="10">Uncharacterized protein</fullName>
    </submittedName>
</protein>
<dbReference type="Pfam" id="PF00176">
    <property type="entry name" value="SNF2-rel_dom"/>
    <property type="match status" value="1"/>
</dbReference>
<keyword evidence="5" id="KW-0067">ATP-binding</keyword>
<proteinExistence type="predicted"/>
<dbReference type="SMART" id="SM00487">
    <property type="entry name" value="DEXDc"/>
    <property type="match status" value="1"/>
</dbReference>
<dbReference type="PROSITE" id="PS51194">
    <property type="entry name" value="HELICASE_CTER"/>
    <property type="match status" value="1"/>
</dbReference>
<dbReference type="Proteomes" id="UP000091857">
    <property type="component" value="Chromosome 15"/>
</dbReference>
<dbReference type="Gene3D" id="3.40.50.10810">
    <property type="entry name" value="Tandem AAA-ATPase domain"/>
    <property type="match status" value="1"/>
</dbReference>
<evidence type="ECO:0000256" key="7">
    <source>
        <dbReference type="SAM" id="MobiDB-lite"/>
    </source>
</evidence>
<feature type="compositionally biased region" description="Basic and acidic residues" evidence="7">
    <location>
        <begin position="163"/>
        <end position="184"/>
    </location>
</feature>
<reference evidence="11" key="1">
    <citation type="journal article" date="2016" name="Nat. Biotechnol.">
        <title>Sequencing wild and cultivated cassava and related species reveals extensive interspecific hybridization and genetic diversity.</title>
        <authorList>
            <person name="Bredeson J.V."/>
            <person name="Lyons J.B."/>
            <person name="Prochnik S.E."/>
            <person name="Wu G.A."/>
            <person name="Ha C.M."/>
            <person name="Edsinger-Gonzales E."/>
            <person name="Grimwood J."/>
            <person name="Schmutz J."/>
            <person name="Rabbi I.Y."/>
            <person name="Egesi C."/>
            <person name="Nauluvula P."/>
            <person name="Lebot V."/>
            <person name="Ndunguru J."/>
            <person name="Mkamilo G."/>
            <person name="Bart R.S."/>
            <person name="Setter T.L."/>
            <person name="Gleadow R.M."/>
            <person name="Kulakow P."/>
            <person name="Ferguson M.E."/>
            <person name="Rounsley S."/>
            <person name="Rokhsar D.S."/>
        </authorList>
    </citation>
    <scope>NUCLEOTIDE SEQUENCE [LARGE SCALE GENOMIC DNA]</scope>
    <source>
        <strain evidence="11">cv. AM560-2</strain>
    </source>
</reference>
<dbReference type="InterPro" id="IPR038718">
    <property type="entry name" value="SNF2-like_sf"/>
</dbReference>
<name>A0A2C9UHX1_MANES</name>
<evidence type="ECO:0000313" key="11">
    <source>
        <dbReference type="Proteomes" id="UP000091857"/>
    </source>
</evidence>